<evidence type="ECO:0000259" key="1">
    <source>
        <dbReference type="Pfam" id="PF00583"/>
    </source>
</evidence>
<dbReference type="AlphaFoldDB" id="A0A1B9NYW0"/>
<sequence length="142" mass="16914">MNLTVSHLNKMRLPLLHKIYKENYPSGKPKGKEEILILEDDKKIIGSVRIKTYQDCNFLTGMMIIENRRRKKLGNYFLKEIMTRIDNIQNCYCFCEPSLLSFYTQNHFIIAESTFIPNVIRSKFERYSNSGKKLHILRYKKD</sequence>
<gene>
    <name evidence="2" type="ORF">A6E04_12885</name>
</gene>
<accession>A0A1B9NYW0</accession>
<dbReference type="Pfam" id="PF00583">
    <property type="entry name" value="Acetyltransf_1"/>
    <property type="match status" value="1"/>
</dbReference>
<keyword evidence="2" id="KW-0808">Transferase</keyword>
<dbReference type="InterPro" id="IPR016181">
    <property type="entry name" value="Acyl_CoA_acyltransferase"/>
</dbReference>
<dbReference type="GO" id="GO:0016747">
    <property type="term" value="F:acyltransferase activity, transferring groups other than amino-acyl groups"/>
    <property type="evidence" value="ECO:0007669"/>
    <property type="project" value="InterPro"/>
</dbReference>
<dbReference type="SUPFAM" id="SSF55729">
    <property type="entry name" value="Acyl-CoA N-acyltransferases (Nat)"/>
    <property type="match status" value="1"/>
</dbReference>
<dbReference type="EMBL" id="MAJU01000010">
    <property type="protein sequence ID" value="OCH20987.1"/>
    <property type="molecule type" value="Genomic_DNA"/>
</dbReference>
<dbReference type="Proteomes" id="UP000093523">
    <property type="component" value="Unassembled WGS sequence"/>
</dbReference>
<reference evidence="2 3" key="1">
    <citation type="submission" date="2016-06" db="EMBL/GenBank/DDBJ databases">
        <authorList>
            <person name="Kjaerup R.B."/>
            <person name="Dalgaard T.S."/>
            <person name="Juul-Madsen H.R."/>
        </authorList>
    </citation>
    <scope>NUCLEOTIDE SEQUENCE [LARGE SCALE GENOMIC DNA]</scope>
    <source>
        <strain evidence="2 3">1S159</strain>
    </source>
</reference>
<comment type="caution">
    <text evidence="2">The sequence shown here is derived from an EMBL/GenBank/DDBJ whole genome shotgun (WGS) entry which is preliminary data.</text>
</comment>
<protein>
    <submittedName>
        <fullName evidence="2">GNAT family acetyltransferase</fullName>
    </submittedName>
</protein>
<proteinExistence type="predicted"/>
<dbReference type="Gene3D" id="3.40.630.30">
    <property type="match status" value="1"/>
</dbReference>
<dbReference type="OrthoDB" id="7845888at2"/>
<dbReference type="STRING" id="688.A6E04_12885"/>
<name>A0A1B9NYW0_ALILO</name>
<dbReference type="RefSeq" id="WP_017020369.1">
    <property type="nucleotide sequence ID" value="NZ_CAWMPN010000010.1"/>
</dbReference>
<evidence type="ECO:0000313" key="3">
    <source>
        <dbReference type="Proteomes" id="UP000093523"/>
    </source>
</evidence>
<organism evidence="2 3">
    <name type="scientific">Aliivibrio logei</name>
    <name type="common">Vibrio logei</name>
    <dbReference type="NCBI Taxonomy" id="688"/>
    <lineage>
        <taxon>Bacteria</taxon>
        <taxon>Pseudomonadati</taxon>
        <taxon>Pseudomonadota</taxon>
        <taxon>Gammaproteobacteria</taxon>
        <taxon>Vibrionales</taxon>
        <taxon>Vibrionaceae</taxon>
        <taxon>Aliivibrio</taxon>
    </lineage>
</organism>
<dbReference type="InterPro" id="IPR000182">
    <property type="entry name" value="GNAT_dom"/>
</dbReference>
<evidence type="ECO:0000313" key="2">
    <source>
        <dbReference type="EMBL" id="OCH20987.1"/>
    </source>
</evidence>
<feature type="domain" description="N-acetyltransferase" evidence="1">
    <location>
        <begin position="31"/>
        <end position="93"/>
    </location>
</feature>
<dbReference type="CDD" id="cd04301">
    <property type="entry name" value="NAT_SF"/>
    <property type="match status" value="1"/>
</dbReference>